<keyword evidence="1" id="KW-0479">Metal-binding</keyword>
<dbReference type="EMBL" id="CP017826">
    <property type="protein sequence ID" value="APA14849.1"/>
    <property type="molecule type" value="Genomic_DNA"/>
</dbReference>
<feature type="compositionally biased region" description="Polar residues" evidence="2">
    <location>
        <begin position="399"/>
        <end position="440"/>
    </location>
</feature>
<feature type="region of interest" description="Disordered" evidence="2">
    <location>
        <begin position="399"/>
        <end position="466"/>
    </location>
</feature>
<accession>A0A1D9QIZ5</accession>
<gene>
    <name evidence="4" type="ORF">sscle_13g096190</name>
</gene>
<feature type="compositionally biased region" description="Basic residues" evidence="2">
    <location>
        <begin position="590"/>
        <end position="608"/>
    </location>
</feature>
<dbReference type="OrthoDB" id="8062037at2759"/>
<evidence type="ECO:0000313" key="5">
    <source>
        <dbReference type="Proteomes" id="UP000177798"/>
    </source>
</evidence>
<feature type="compositionally biased region" description="Basic and acidic residues" evidence="2">
    <location>
        <begin position="614"/>
        <end position="624"/>
    </location>
</feature>
<dbReference type="GO" id="GO:0008270">
    <property type="term" value="F:zinc ion binding"/>
    <property type="evidence" value="ECO:0007669"/>
    <property type="project" value="UniProtKB-KW"/>
</dbReference>
<dbReference type="PROSITE" id="PS50089">
    <property type="entry name" value="ZF_RING_2"/>
    <property type="match status" value="1"/>
</dbReference>
<feature type="compositionally biased region" description="Basic and acidic residues" evidence="2">
    <location>
        <begin position="553"/>
        <end position="576"/>
    </location>
</feature>
<dbReference type="InterPro" id="IPR001841">
    <property type="entry name" value="Znf_RING"/>
</dbReference>
<feature type="region of interest" description="Disordered" evidence="2">
    <location>
        <begin position="553"/>
        <end position="608"/>
    </location>
</feature>
<keyword evidence="1" id="KW-0862">Zinc</keyword>
<keyword evidence="1" id="KW-0863">Zinc-finger</keyword>
<evidence type="ECO:0000256" key="2">
    <source>
        <dbReference type="SAM" id="MobiDB-lite"/>
    </source>
</evidence>
<dbReference type="SUPFAM" id="SSF57850">
    <property type="entry name" value="RING/U-box"/>
    <property type="match status" value="1"/>
</dbReference>
<feature type="compositionally biased region" description="Basic and acidic residues" evidence="2">
    <location>
        <begin position="455"/>
        <end position="464"/>
    </location>
</feature>
<dbReference type="InterPro" id="IPR013083">
    <property type="entry name" value="Znf_RING/FYVE/PHD"/>
</dbReference>
<feature type="domain" description="RING-type" evidence="3">
    <location>
        <begin position="652"/>
        <end position="694"/>
    </location>
</feature>
<dbReference type="VEuPathDB" id="FungiDB:sscle_13g096190"/>
<dbReference type="Pfam" id="PF13639">
    <property type="entry name" value="zf-RING_2"/>
    <property type="match status" value="1"/>
</dbReference>
<organism evidence="4 5">
    <name type="scientific">Sclerotinia sclerotiorum (strain ATCC 18683 / 1980 / Ss-1)</name>
    <name type="common">White mold</name>
    <name type="synonym">Whetzelinia sclerotiorum</name>
    <dbReference type="NCBI Taxonomy" id="665079"/>
    <lineage>
        <taxon>Eukaryota</taxon>
        <taxon>Fungi</taxon>
        <taxon>Dikarya</taxon>
        <taxon>Ascomycota</taxon>
        <taxon>Pezizomycotina</taxon>
        <taxon>Leotiomycetes</taxon>
        <taxon>Helotiales</taxon>
        <taxon>Sclerotiniaceae</taxon>
        <taxon>Sclerotinia</taxon>
    </lineage>
</organism>
<feature type="region of interest" description="Disordered" evidence="2">
    <location>
        <begin position="235"/>
        <end position="264"/>
    </location>
</feature>
<evidence type="ECO:0000256" key="1">
    <source>
        <dbReference type="PROSITE-ProRule" id="PRU00175"/>
    </source>
</evidence>
<evidence type="ECO:0000259" key="3">
    <source>
        <dbReference type="PROSITE" id="PS50089"/>
    </source>
</evidence>
<sequence>MSDFMNYFRSVGRNINGVFHKGVGRGYKPPGNPQHNFAREPPGYDEGFGRASRIARTQKHHVDVNEDAYNVPATSRLYPVSLQLTIPISPADTNIQITAESCIYREQDDTTMETPPQSREVTPEPELHHLVDTIAAQSAVEPRTDDPELELHQLEDTISAHSTLRVRVDNSLQSSIRLRGSNIDQDTMLQARTVGNPEPRATVSRLPTALRSASLQERFGNTGQSTSPRVTFHANQSEYRPGGSDTVEPNSVQPRAVSAPQPALRSSTPVVFGAASSQRRAVAAPWTPSQSSIPIATRVASSHQRVRRADQLPPSREAFTTSARFPLMNGQDPAPSEQVTLTRQRHCHNVVPEEFVIPNRSTPRIYGTPQESSLSGDLHVLRLYNPFDGAGRPSFATHMQTTSRQAVQSNGISSSTAAGNTSRNGLQITHHNGTGRSSTSHQHEHRSGACYSTRSRRELAHSESIENMDVEMNPSTVEPVTNFSRLRHPEPTTLSNFSPYEIQNEYLAEAYMRQTGGPSLAQRLKAERPRRGLPRSPGMYNLPTVNDEINHTIHPNDFHNDGYHPIDRDPGRHAERAPAPAHSPASGNLRQHRARNSHGSRQRRAARHRTAIAREEALAKENESKKRKRERDRREKCIYKVLGQVSMNDCFCEDGYDDAGEPHEPVKMLNCRHVFGRSCITEWLMVHNTCPLCRSEVPLSP</sequence>
<feature type="region of interest" description="Disordered" evidence="2">
    <location>
        <begin position="614"/>
        <end position="633"/>
    </location>
</feature>
<proteinExistence type="predicted"/>
<dbReference type="Proteomes" id="UP000177798">
    <property type="component" value="Chromosome 13"/>
</dbReference>
<protein>
    <recommendedName>
        <fullName evidence="3">RING-type domain-containing protein</fullName>
    </recommendedName>
</protein>
<name>A0A1D9QIZ5_SCLS1</name>
<evidence type="ECO:0000313" key="4">
    <source>
        <dbReference type="EMBL" id="APA14849.1"/>
    </source>
</evidence>
<reference evidence="5" key="1">
    <citation type="journal article" date="2017" name="Genome Biol. Evol.">
        <title>The complete genome sequence of the phytopathogenic fungus Sclerotinia sclerotiorum reveals insights into the genome architecture of broad host range pathogens.</title>
        <authorList>
            <person name="Derbyshire M."/>
            <person name="Denton-Giles M."/>
            <person name="Hegedus D."/>
            <person name="Seifbarghy S."/>
            <person name="Rollins J."/>
            <person name="van Kan J."/>
            <person name="Seidl M.F."/>
            <person name="Faino L."/>
            <person name="Mbengue M."/>
            <person name="Navaud O."/>
            <person name="Raffaele S."/>
            <person name="Hammond-Kosack K."/>
            <person name="Heard S."/>
            <person name="Oliver R."/>
        </authorList>
    </citation>
    <scope>NUCLEOTIDE SEQUENCE [LARGE SCALE GENOMIC DNA]</scope>
    <source>
        <strain evidence="5">ATCC 18683 / 1980 / Ss-1</strain>
    </source>
</reference>
<dbReference type="Gene3D" id="3.30.40.10">
    <property type="entry name" value="Zinc/RING finger domain, C3HC4 (zinc finger)"/>
    <property type="match status" value="1"/>
</dbReference>
<dbReference type="AlphaFoldDB" id="A0A1D9QIZ5"/>